<accession>A0AAD1XWC3</accession>
<evidence type="ECO:0000313" key="3">
    <source>
        <dbReference type="Proteomes" id="UP001295684"/>
    </source>
</evidence>
<dbReference type="EMBL" id="CAMPGE010022639">
    <property type="protein sequence ID" value="CAI2380668.1"/>
    <property type="molecule type" value="Genomic_DNA"/>
</dbReference>
<dbReference type="AlphaFoldDB" id="A0AAD1XWC3"/>
<keyword evidence="3" id="KW-1185">Reference proteome</keyword>
<dbReference type="Proteomes" id="UP001295684">
    <property type="component" value="Unassembled WGS sequence"/>
</dbReference>
<protein>
    <submittedName>
        <fullName evidence="2">Uncharacterized protein</fullName>
    </submittedName>
</protein>
<comment type="caution">
    <text evidence="2">The sequence shown here is derived from an EMBL/GenBank/DDBJ whole genome shotgun (WGS) entry which is preliminary data.</text>
</comment>
<organism evidence="2 3">
    <name type="scientific">Euplotes crassus</name>
    <dbReference type="NCBI Taxonomy" id="5936"/>
    <lineage>
        <taxon>Eukaryota</taxon>
        <taxon>Sar</taxon>
        <taxon>Alveolata</taxon>
        <taxon>Ciliophora</taxon>
        <taxon>Intramacronucleata</taxon>
        <taxon>Spirotrichea</taxon>
        <taxon>Hypotrichia</taxon>
        <taxon>Euplotida</taxon>
        <taxon>Euplotidae</taxon>
        <taxon>Moneuplotes</taxon>
    </lineage>
</organism>
<feature type="chain" id="PRO_5042147563" evidence="1">
    <location>
        <begin position="18"/>
        <end position="182"/>
    </location>
</feature>
<feature type="signal peptide" evidence="1">
    <location>
        <begin position="1"/>
        <end position="17"/>
    </location>
</feature>
<evidence type="ECO:0000256" key="1">
    <source>
        <dbReference type="SAM" id="SignalP"/>
    </source>
</evidence>
<sequence length="182" mass="20410">MKSTLIVFLCLLGFSFAFLPNYSPEQFVDPEVNFLEMANEVYAAFYKEAFGLNLDITVCGDDLQEGALKVVGALNGYAQQKEPSAWIVMTFLLGNGIYEIANRVQNCEEAWPVFEQGLKKFEPYMESLQRLVMDVAQAVVLNPLVFYKDLKHIYLDLDPSGVLPYSDIGATSGEMARMVIHS</sequence>
<gene>
    <name evidence="2" type="ORF">ECRASSUSDP1_LOCUS22106</name>
</gene>
<proteinExistence type="predicted"/>
<name>A0AAD1XWC3_EUPCR</name>
<reference evidence="2" key="1">
    <citation type="submission" date="2023-07" db="EMBL/GenBank/DDBJ databases">
        <authorList>
            <consortium name="AG Swart"/>
            <person name="Singh M."/>
            <person name="Singh A."/>
            <person name="Seah K."/>
            <person name="Emmerich C."/>
        </authorList>
    </citation>
    <scope>NUCLEOTIDE SEQUENCE</scope>
    <source>
        <strain evidence="2">DP1</strain>
    </source>
</reference>
<keyword evidence="1" id="KW-0732">Signal</keyword>
<evidence type="ECO:0000313" key="2">
    <source>
        <dbReference type="EMBL" id="CAI2380668.1"/>
    </source>
</evidence>